<dbReference type="HOGENOM" id="CLU_2828145_0_0_4"/>
<sequence>MPCCLCGSQEHTSPHCRWINIYRDKNGKFRCSEIGFETKAAAVQVGEEHGDTFLGPVHVEWSEWWT</sequence>
<reference evidence="1" key="1">
    <citation type="submission" date="2008-05" db="EMBL/GenBank/DDBJ databases">
        <title>Complete sequence of chromosome1 of Ralstonia pickettii 12J.</title>
        <authorList>
            <consortium name="US DOE Joint Genome Institute"/>
            <person name="Lucas S."/>
            <person name="Copeland A."/>
            <person name="Lapidus A."/>
            <person name="Glavina del Rio T."/>
            <person name="Dalin E."/>
            <person name="Tice H."/>
            <person name="Bruce D."/>
            <person name="Goodwin L."/>
            <person name="Pitluck S."/>
            <person name="Meincke L."/>
            <person name="Brettin T."/>
            <person name="Detter J.C."/>
            <person name="Han C."/>
            <person name="Kuske C.R."/>
            <person name="Schmutz J."/>
            <person name="Larimer F."/>
            <person name="Land M."/>
            <person name="Hauser L."/>
            <person name="Kyrpides N."/>
            <person name="Mikhailova N."/>
            <person name="Marsh T."/>
            <person name="Richardson P."/>
        </authorList>
    </citation>
    <scope>NUCLEOTIDE SEQUENCE</scope>
    <source>
        <strain evidence="1">12J</strain>
    </source>
</reference>
<evidence type="ECO:0000313" key="1">
    <source>
        <dbReference type="EMBL" id="ACD27456.1"/>
    </source>
</evidence>
<dbReference type="STRING" id="402626.Rpic_2322"/>
<dbReference type="AlphaFoldDB" id="B2U8I0"/>
<proteinExistence type="predicted"/>
<protein>
    <submittedName>
        <fullName evidence="1">Uncharacterized protein</fullName>
    </submittedName>
</protein>
<dbReference type="EMBL" id="CP001068">
    <property type="protein sequence ID" value="ACD27456.1"/>
    <property type="molecule type" value="Genomic_DNA"/>
</dbReference>
<name>B2U8I0_RALPJ</name>
<organism evidence="1">
    <name type="scientific">Ralstonia pickettii (strain 12J)</name>
    <dbReference type="NCBI Taxonomy" id="402626"/>
    <lineage>
        <taxon>Bacteria</taxon>
        <taxon>Pseudomonadati</taxon>
        <taxon>Pseudomonadota</taxon>
        <taxon>Betaproteobacteria</taxon>
        <taxon>Burkholderiales</taxon>
        <taxon>Burkholderiaceae</taxon>
        <taxon>Ralstonia</taxon>
    </lineage>
</organism>
<accession>B2U8I0</accession>
<dbReference type="KEGG" id="rpi:Rpic_2322"/>
<gene>
    <name evidence="1" type="ordered locus">Rpic_2322</name>
</gene>
<dbReference type="PATRIC" id="fig|402626.5.peg.3466"/>